<accession>A0A068UMD9</accession>
<evidence type="ECO:0000313" key="3">
    <source>
        <dbReference type="EMBL" id="CDP09472.1"/>
    </source>
</evidence>
<evidence type="ECO:0000256" key="1">
    <source>
        <dbReference type="SAM" id="MobiDB-lite"/>
    </source>
</evidence>
<dbReference type="EMBL" id="HG739122">
    <property type="protein sequence ID" value="CDP09472.1"/>
    <property type="molecule type" value="Genomic_DNA"/>
</dbReference>
<feature type="compositionally biased region" description="Basic and acidic residues" evidence="1">
    <location>
        <begin position="215"/>
        <end position="230"/>
    </location>
</feature>
<evidence type="ECO:0000259" key="2">
    <source>
        <dbReference type="Pfam" id="PF14780"/>
    </source>
</evidence>
<name>A0A068UMD9_COFCA</name>
<dbReference type="Pfam" id="PF14780">
    <property type="entry name" value="NEPRO_N"/>
    <property type="match status" value="1"/>
</dbReference>
<dbReference type="Gramene" id="CDP09472">
    <property type="protein sequence ID" value="CDP09472"/>
    <property type="gene ID" value="GSCOC_T00028851001"/>
</dbReference>
<organism evidence="3 4">
    <name type="scientific">Coffea canephora</name>
    <name type="common">Robusta coffee</name>
    <dbReference type="NCBI Taxonomy" id="49390"/>
    <lineage>
        <taxon>Eukaryota</taxon>
        <taxon>Viridiplantae</taxon>
        <taxon>Streptophyta</taxon>
        <taxon>Embryophyta</taxon>
        <taxon>Tracheophyta</taxon>
        <taxon>Spermatophyta</taxon>
        <taxon>Magnoliopsida</taxon>
        <taxon>eudicotyledons</taxon>
        <taxon>Gunneridae</taxon>
        <taxon>Pentapetalae</taxon>
        <taxon>asterids</taxon>
        <taxon>lamiids</taxon>
        <taxon>Gentianales</taxon>
        <taxon>Rubiaceae</taxon>
        <taxon>Ixoroideae</taxon>
        <taxon>Gardenieae complex</taxon>
        <taxon>Bertiereae - Coffeeae clade</taxon>
        <taxon>Coffeeae</taxon>
        <taxon>Coffea</taxon>
    </lineage>
</organism>
<dbReference type="PANTHER" id="PTHR34786:SF1">
    <property type="entry name" value="OS09G0504900 PROTEIN"/>
    <property type="match status" value="1"/>
</dbReference>
<dbReference type="PANTHER" id="PTHR34786">
    <property type="entry name" value="OS09G0504900 PROTEIN"/>
    <property type="match status" value="1"/>
</dbReference>
<feature type="domain" description="Nucleolus and neural progenitor protein-like N-terminal" evidence="2">
    <location>
        <begin position="6"/>
        <end position="164"/>
    </location>
</feature>
<dbReference type="OMA" id="SLKWRKC"/>
<dbReference type="OrthoDB" id="114080at2759"/>
<dbReference type="AlphaFoldDB" id="A0A068UMD9"/>
<evidence type="ECO:0000313" key="4">
    <source>
        <dbReference type="Proteomes" id="UP000295252"/>
    </source>
</evidence>
<dbReference type="PhylomeDB" id="A0A068UMD9"/>
<dbReference type="STRING" id="49390.A0A068UMD9"/>
<dbReference type="InParanoid" id="A0A068UMD9"/>
<protein>
    <recommendedName>
        <fullName evidence="2">Nucleolus and neural progenitor protein-like N-terminal domain-containing protein</fullName>
    </recommendedName>
</protein>
<gene>
    <name evidence="3" type="ORF">GSCOC_T00028851001</name>
</gene>
<feature type="region of interest" description="Disordered" evidence="1">
    <location>
        <begin position="257"/>
        <end position="300"/>
    </location>
</feature>
<feature type="region of interest" description="Disordered" evidence="1">
    <location>
        <begin position="215"/>
        <end position="234"/>
    </location>
</feature>
<dbReference type="InterPro" id="IPR027951">
    <property type="entry name" value="Nepro_N"/>
</dbReference>
<dbReference type="FunCoup" id="A0A068UMD9">
    <property type="interactions" value="391"/>
</dbReference>
<proteinExistence type="predicted"/>
<reference evidence="4" key="1">
    <citation type="journal article" date="2014" name="Science">
        <title>The coffee genome provides insight into the convergent evolution of caffeine biosynthesis.</title>
        <authorList>
            <person name="Denoeud F."/>
            <person name="Carretero-Paulet L."/>
            <person name="Dereeper A."/>
            <person name="Droc G."/>
            <person name="Guyot R."/>
            <person name="Pietrella M."/>
            <person name="Zheng C."/>
            <person name="Alberti A."/>
            <person name="Anthony F."/>
            <person name="Aprea G."/>
            <person name="Aury J.M."/>
            <person name="Bento P."/>
            <person name="Bernard M."/>
            <person name="Bocs S."/>
            <person name="Campa C."/>
            <person name="Cenci A."/>
            <person name="Combes M.C."/>
            <person name="Crouzillat D."/>
            <person name="Da Silva C."/>
            <person name="Daddiego L."/>
            <person name="De Bellis F."/>
            <person name="Dussert S."/>
            <person name="Garsmeur O."/>
            <person name="Gayraud T."/>
            <person name="Guignon V."/>
            <person name="Jahn K."/>
            <person name="Jamilloux V."/>
            <person name="Joet T."/>
            <person name="Labadie K."/>
            <person name="Lan T."/>
            <person name="Leclercq J."/>
            <person name="Lepelley M."/>
            <person name="Leroy T."/>
            <person name="Li L.T."/>
            <person name="Librado P."/>
            <person name="Lopez L."/>
            <person name="Munoz A."/>
            <person name="Noel B."/>
            <person name="Pallavicini A."/>
            <person name="Perrotta G."/>
            <person name="Poncet V."/>
            <person name="Pot D."/>
            <person name="Priyono X."/>
            <person name="Rigoreau M."/>
            <person name="Rouard M."/>
            <person name="Rozas J."/>
            <person name="Tranchant-Dubreuil C."/>
            <person name="VanBuren R."/>
            <person name="Zhang Q."/>
            <person name="Andrade A.C."/>
            <person name="Argout X."/>
            <person name="Bertrand B."/>
            <person name="de Kochko A."/>
            <person name="Graziosi G."/>
            <person name="Henry R.J."/>
            <person name="Jayarama X."/>
            <person name="Ming R."/>
            <person name="Nagai C."/>
            <person name="Rounsley S."/>
            <person name="Sankoff D."/>
            <person name="Giuliano G."/>
            <person name="Albert V.A."/>
            <person name="Wincker P."/>
            <person name="Lashermes P."/>
        </authorList>
    </citation>
    <scope>NUCLEOTIDE SEQUENCE [LARGE SCALE GENOMIC DNA]</scope>
    <source>
        <strain evidence="4">cv. DH200-94</strain>
    </source>
</reference>
<keyword evidence="4" id="KW-1185">Reference proteome</keyword>
<sequence length="376" mass="42347">MGSEFELVEERLKTFLGQLQTEFAILDRIVYKNKNQHRRCSYFQYLLKVRRDLRLLQSAKLDEILNSCFLVIHGKRPKQKLQLLESLKRRRCDGGKYNFLERLLGVARLLSKMVEPMLKAAVDISKLLAQSFFMGFSLTILSLLARLRVLIQQILLDVVCVYDSVSSLSRKEQAIKITEEGFEVFREYYPIKEQFISLECIWQTDKYILVEKMNESESKTQGKDGREDVSQRASPVQYQSIEVLLGDYETGKAYPEAAVEGPDGMTKDNGSLADPVSESNEEKHLRDGSSGAGPTAHSNMALEGGLLTTSSSSTHSNPLKRKAGKEKVAFMSVQAPSPSTSNKLDSGFKLTDKVDEQKEDPFFSLLTGGNKNTSVF</sequence>
<dbReference type="Proteomes" id="UP000295252">
    <property type="component" value="Chromosome IV"/>
</dbReference>